<reference evidence="1 2" key="1">
    <citation type="submission" date="2019-08" db="EMBL/GenBank/DDBJ databases">
        <authorList>
            <person name="Peeters C."/>
        </authorList>
    </citation>
    <scope>NUCLEOTIDE SEQUENCE [LARGE SCALE GENOMIC DNA]</scope>
    <source>
        <strain evidence="1 2">LMG 31110</strain>
    </source>
</reference>
<dbReference type="PANTHER" id="PTHR37807:SF3">
    <property type="entry name" value="OS07G0160300 PROTEIN"/>
    <property type="match status" value="1"/>
</dbReference>
<organism evidence="1 2">
    <name type="scientific">Pandoraea communis</name>
    <dbReference type="NCBI Taxonomy" id="2508297"/>
    <lineage>
        <taxon>Bacteria</taxon>
        <taxon>Pseudomonadati</taxon>
        <taxon>Pseudomonadota</taxon>
        <taxon>Betaproteobacteria</taxon>
        <taxon>Burkholderiales</taxon>
        <taxon>Burkholderiaceae</taxon>
        <taxon>Pandoraea</taxon>
    </lineage>
</organism>
<accession>A0A5E4UU46</accession>
<dbReference type="GO" id="GO:0016301">
    <property type="term" value="F:kinase activity"/>
    <property type="evidence" value="ECO:0007669"/>
    <property type="project" value="UniProtKB-KW"/>
</dbReference>
<dbReference type="Proteomes" id="UP000337189">
    <property type="component" value="Unassembled WGS sequence"/>
</dbReference>
<gene>
    <name evidence="1" type="ORF">PCO31110_02245</name>
</gene>
<dbReference type="Gene3D" id="3.40.50.300">
    <property type="entry name" value="P-loop containing nucleotide triphosphate hydrolases"/>
    <property type="match status" value="1"/>
</dbReference>
<dbReference type="SUPFAM" id="SSF52540">
    <property type="entry name" value="P-loop containing nucleoside triphosphate hydrolases"/>
    <property type="match status" value="1"/>
</dbReference>
<evidence type="ECO:0000313" key="2">
    <source>
        <dbReference type="Proteomes" id="UP000337189"/>
    </source>
</evidence>
<sequence length="170" mass="18176">MLIAFAGLPGAGKTTVAQALAREMAAVYLRIDTLEQAFIASGSCGADVGPAGYLAGYAVAKDNLRLGQTVVADSVNALQVTRSAWRRVARETGVPIVEVALICSDAAMHRARVEGRRADIPGHNLPTWESVLERQYDAWDTEPLVIDTAGLSVKQAVATILRHLPRDRQG</sequence>
<dbReference type="RefSeq" id="WP_150690463.1">
    <property type="nucleotide sequence ID" value="NZ_CABPSJ010000003.1"/>
</dbReference>
<keyword evidence="1" id="KW-0808">Transferase</keyword>
<keyword evidence="1" id="KW-0418">Kinase</keyword>
<evidence type="ECO:0000313" key="1">
    <source>
        <dbReference type="EMBL" id="VVE03073.1"/>
    </source>
</evidence>
<dbReference type="OrthoDB" id="3819922at2"/>
<dbReference type="Pfam" id="PF13671">
    <property type="entry name" value="AAA_33"/>
    <property type="match status" value="1"/>
</dbReference>
<dbReference type="PANTHER" id="PTHR37807">
    <property type="entry name" value="OS07G0160300 PROTEIN"/>
    <property type="match status" value="1"/>
</dbReference>
<dbReference type="EMBL" id="CABPSJ010000003">
    <property type="protein sequence ID" value="VVE03073.1"/>
    <property type="molecule type" value="Genomic_DNA"/>
</dbReference>
<dbReference type="AlphaFoldDB" id="A0A5E4UU46"/>
<name>A0A5E4UU46_9BURK</name>
<dbReference type="InterPro" id="IPR027417">
    <property type="entry name" value="P-loop_NTPase"/>
</dbReference>
<proteinExistence type="predicted"/>
<protein>
    <submittedName>
        <fullName evidence="1">Adenylylsulfate kinase</fullName>
    </submittedName>
</protein>